<protein>
    <submittedName>
        <fullName evidence="1">MoaD/ThiS family protein</fullName>
    </submittedName>
</protein>
<dbReference type="InterPro" id="IPR003749">
    <property type="entry name" value="ThiS/MoaD-like"/>
</dbReference>
<keyword evidence="2" id="KW-1185">Reference proteome</keyword>
<evidence type="ECO:0000313" key="1">
    <source>
        <dbReference type="EMBL" id="WFM84108.1"/>
    </source>
</evidence>
<dbReference type="RefSeq" id="WP_278013503.1">
    <property type="nucleotide sequence ID" value="NZ_CP121208.1"/>
</dbReference>
<gene>
    <name evidence="1" type="ORF">P7079_03805</name>
</gene>
<evidence type="ECO:0000313" key="2">
    <source>
        <dbReference type="Proteomes" id="UP001215216"/>
    </source>
</evidence>
<dbReference type="InterPro" id="IPR016155">
    <property type="entry name" value="Mopterin_synth/thiamin_S_b"/>
</dbReference>
<proteinExistence type="predicted"/>
<dbReference type="InterPro" id="IPR012675">
    <property type="entry name" value="Beta-grasp_dom_sf"/>
</dbReference>
<reference evidence="1 2" key="1">
    <citation type="submission" date="2023-03" db="EMBL/GenBank/DDBJ databases">
        <title>Complete genome of Arcanobacterium canis strain DSM 25104 isolated in 2010 from a canine otitis externa in Germany.</title>
        <authorList>
            <person name="Borowiak M."/>
            <person name="Kreitlow A."/>
            <person name="Malorny B."/>
            <person name="Laemmler C."/>
            <person name="Prenger-Berninghoff E."/>
            <person name="Ploetz M."/>
            <person name="Abdulmawjood A."/>
        </authorList>
    </citation>
    <scope>NUCLEOTIDE SEQUENCE [LARGE SCALE GENOMIC DNA]</scope>
    <source>
        <strain evidence="1 2">DSM 25104</strain>
    </source>
</reference>
<dbReference type="SUPFAM" id="SSF54285">
    <property type="entry name" value="MoaD/ThiS"/>
    <property type="match status" value="1"/>
</dbReference>
<sequence length="82" mass="8688">MNIEVRYFAGIAQEIGTTAEQVEVPGDVNIDGLVDILSERHGAHATRQFGVCAFLVDGRVVARDAQLPLNAVVDVLPPFAGG</sequence>
<dbReference type="Gene3D" id="3.10.20.30">
    <property type="match status" value="1"/>
</dbReference>
<organism evidence="1 2">
    <name type="scientific">Arcanobacterium canis</name>
    <dbReference type="NCBI Taxonomy" id="999183"/>
    <lineage>
        <taxon>Bacteria</taxon>
        <taxon>Bacillati</taxon>
        <taxon>Actinomycetota</taxon>
        <taxon>Actinomycetes</taxon>
        <taxon>Actinomycetales</taxon>
        <taxon>Actinomycetaceae</taxon>
        <taxon>Arcanobacterium</taxon>
    </lineage>
</organism>
<name>A0ABY8G081_9ACTO</name>
<dbReference type="EMBL" id="CP121208">
    <property type="protein sequence ID" value="WFM84108.1"/>
    <property type="molecule type" value="Genomic_DNA"/>
</dbReference>
<dbReference type="Pfam" id="PF02597">
    <property type="entry name" value="ThiS"/>
    <property type="match status" value="1"/>
</dbReference>
<accession>A0ABY8G081</accession>
<dbReference type="Proteomes" id="UP001215216">
    <property type="component" value="Chromosome"/>
</dbReference>